<proteinExistence type="predicted"/>
<dbReference type="AlphaFoldDB" id="A0A8S4FQ82"/>
<evidence type="ECO:0000256" key="2">
    <source>
        <dbReference type="SAM" id="MobiDB-lite"/>
    </source>
</evidence>
<evidence type="ECO:0000313" key="4">
    <source>
        <dbReference type="Proteomes" id="UP000653454"/>
    </source>
</evidence>
<comment type="caution">
    <text evidence="3">The sequence shown here is derived from an EMBL/GenBank/DDBJ whole genome shotgun (WGS) entry which is preliminary data.</text>
</comment>
<gene>
    <name evidence="3" type="ORF">PLXY2_LOCUS9438</name>
</gene>
<feature type="region of interest" description="Disordered" evidence="2">
    <location>
        <begin position="58"/>
        <end position="79"/>
    </location>
</feature>
<feature type="coiled-coil region" evidence="1">
    <location>
        <begin position="235"/>
        <end position="272"/>
    </location>
</feature>
<keyword evidence="1" id="KW-0175">Coiled coil</keyword>
<sequence length="534" mass="59540">MNIPATVVERASQVPASVGAAAGRAPGVATPHDAAAPLLNLSHQLHIPSSQKIMLEMNKGSQGDSPLSRAGGGDISERELSRERYTLQYTPPNRVQPAHPKKQLLSAPVNKFTASRRGPADSLQRIKTCLDECRLQTTPPRRPIGPKAVSMEDLTPGKKVKMDRSDHLETVRSPLGSSVERAAAARIGRFMLAAAWRRRRREVQCLKKTLECQVSGSERLRRQVHTLRALLDSDCGKLRRALHELQRLKQLLAEKEAERLLLQREKLALEGDVCAAEDRASEMSIGWHNCRNELELARAAAAGGERALAQERAAAAEARQQRDHAYSRLSLLEGALSQHEALLAAAEAEAAALRREADERQSALDDREERLKAEIEARERSSRECALLNLRMTTAADETRALKSLLLQLQGELARLGAELDATRERLDWWPRPLVRYLVKMDWTQASQLECKVSPACHNEICLSMLFIRPKSLLLQLQGELARLGAELDATRERLDWWPRPLVRMLGAARSWLYNPKSIPEAVVWSLVPARHGC</sequence>
<feature type="coiled-coil region" evidence="1">
    <location>
        <begin position="329"/>
        <end position="374"/>
    </location>
</feature>
<organism evidence="3 4">
    <name type="scientific">Plutella xylostella</name>
    <name type="common">Diamondback moth</name>
    <name type="synonym">Plutella maculipennis</name>
    <dbReference type="NCBI Taxonomy" id="51655"/>
    <lineage>
        <taxon>Eukaryota</taxon>
        <taxon>Metazoa</taxon>
        <taxon>Ecdysozoa</taxon>
        <taxon>Arthropoda</taxon>
        <taxon>Hexapoda</taxon>
        <taxon>Insecta</taxon>
        <taxon>Pterygota</taxon>
        <taxon>Neoptera</taxon>
        <taxon>Endopterygota</taxon>
        <taxon>Lepidoptera</taxon>
        <taxon>Glossata</taxon>
        <taxon>Ditrysia</taxon>
        <taxon>Yponomeutoidea</taxon>
        <taxon>Plutellidae</taxon>
        <taxon>Plutella</taxon>
    </lineage>
</organism>
<protein>
    <submittedName>
        <fullName evidence="3">(diamondback moth) hypothetical protein</fullName>
    </submittedName>
</protein>
<accession>A0A8S4FQ82</accession>
<evidence type="ECO:0000313" key="3">
    <source>
        <dbReference type="EMBL" id="CAG9129244.1"/>
    </source>
</evidence>
<keyword evidence="4" id="KW-1185">Reference proteome</keyword>
<dbReference type="Proteomes" id="UP000653454">
    <property type="component" value="Unassembled WGS sequence"/>
</dbReference>
<dbReference type="EMBL" id="CAJHNJ030000037">
    <property type="protein sequence ID" value="CAG9129244.1"/>
    <property type="molecule type" value="Genomic_DNA"/>
</dbReference>
<reference evidence="3" key="1">
    <citation type="submission" date="2020-11" db="EMBL/GenBank/DDBJ databases">
        <authorList>
            <person name="Whiteford S."/>
        </authorList>
    </citation>
    <scope>NUCLEOTIDE SEQUENCE</scope>
</reference>
<evidence type="ECO:0000256" key="1">
    <source>
        <dbReference type="SAM" id="Coils"/>
    </source>
</evidence>
<name>A0A8S4FQ82_PLUXY</name>